<evidence type="ECO:0000256" key="2">
    <source>
        <dbReference type="ARBA" id="ARBA00008814"/>
    </source>
</evidence>
<accession>A0ABX7BCD3</accession>
<dbReference type="Gene3D" id="3.40.50.1980">
    <property type="entry name" value="Nitrogenase molybdenum iron protein domain"/>
    <property type="match status" value="2"/>
</dbReference>
<reference evidence="8" key="1">
    <citation type="submission" date="2021-02" db="EMBL/GenBank/DDBJ databases">
        <title>Skermanella TT6 skin isolate.</title>
        <authorList>
            <person name="Lee K."/>
            <person name="Ganzorig M."/>
        </authorList>
    </citation>
    <scope>NUCLEOTIDE SEQUENCE</scope>
    <source>
        <strain evidence="8">TT6</strain>
    </source>
</reference>
<dbReference type="PANTHER" id="PTHR30532:SF28">
    <property type="entry name" value="PETROBACTIN-BINDING PROTEIN YCLQ"/>
    <property type="match status" value="1"/>
</dbReference>
<keyword evidence="5 6" id="KW-0732">Signal</keyword>
<feature type="signal peptide" evidence="6">
    <location>
        <begin position="1"/>
        <end position="34"/>
    </location>
</feature>
<dbReference type="Pfam" id="PF01497">
    <property type="entry name" value="Peripla_BP_2"/>
    <property type="match status" value="1"/>
</dbReference>
<evidence type="ECO:0000256" key="3">
    <source>
        <dbReference type="ARBA" id="ARBA00022448"/>
    </source>
</evidence>
<evidence type="ECO:0000259" key="7">
    <source>
        <dbReference type="PROSITE" id="PS50983"/>
    </source>
</evidence>
<keyword evidence="4" id="KW-0406">Ion transport</keyword>
<evidence type="ECO:0000256" key="4">
    <source>
        <dbReference type="ARBA" id="ARBA00022496"/>
    </source>
</evidence>
<evidence type="ECO:0000256" key="5">
    <source>
        <dbReference type="ARBA" id="ARBA00022729"/>
    </source>
</evidence>
<evidence type="ECO:0000256" key="6">
    <source>
        <dbReference type="SAM" id="SignalP"/>
    </source>
</evidence>
<keyword evidence="3" id="KW-0813">Transport</keyword>
<dbReference type="PANTHER" id="PTHR30532">
    <property type="entry name" value="IRON III DICITRATE-BINDING PERIPLASMIC PROTEIN"/>
    <property type="match status" value="1"/>
</dbReference>
<evidence type="ECO:0000313" key="9">
    <source>
        <dbReference type="Proteomes" id="UP000595197"/>
    </source>
</evidence>
<keyword evidence="4" id="KW-0410">Iron transport</keyword>
<dbReference type="Proteomes" id="UP000595197">
    <property type="component" value="Chromosome"/>
</dbReference>
<dbReference type="InterPro" id="IPR002491">
    <property type="entry name" value="ABC_transptr_periplasmic_BD"/>
</dbReference>
<feature type="chain" id="PRO_5046326804" evidence="6">
    <location>
        <begin position="35"/>
        <end position="315"/>
    </location>
</feature>
<dbReference type="SUPFAM" id="SSF53807">
    <property type="entry name" value="Helical backbone' metal receptor"/>
    <property type="match status" value="1"/>
</dbReference>
<feature type="domain" description="Fe/B12 periplasmic-binding" evidence="7">
    <location>
        <begin position="55"/>
        <end position="315"/>
    </location>
</feature>
<keyword evidence="9" id="KW-1185">Reference proteome</keyword>
<dbReference type="PROSITE" id="PS50983">
    <property type="entry name" value="FE_B12_PBP"/>
    <property type="match status" value="1"/>
</dbReference>
<evidence type="ECO:0000256" key="1">
    <source>
        <dbReference type="ARBA" id="ARBA00004196"/>
    </source>
</evidence>
<name>A0ABX7BCD3_9PROT</name>
<dbReference type="InterPro" id="IPR033870">
    <property type="entry name" value="FatB"/>
</dbReference>
<dbReference type="RefSeq" id="WP_201078955.1">
    <property type="nucleotide sequence ID" value="NZ_CP067420.1"/>
</dbReference>
<keyword evidence="4" id="KW-0408">Iron</keyword>
<proteinExistence type="inferred from homology"/>
<organism evidence="8 9">
    <name type="scientific">Skermanella cutis</name>
    <dbReference type="NCBI Taxonomy" id="2775420"/>
    <lineage>
        <taxon>Bacteria</taxon>
        <taxon>Pseudomonadati</taxon>
        <taxon>Pseudomonadota</taxon>
        <taxon>Alphaproteobacteria</taxon>
        <taxon>Rhodospirillales</taxon>
        <taxon>Azospirillaceae</taxon>
        <taxon>Skermanella</taxon>
    </lineage>
</organism>
<dbReference type="InterPro" id="IPR051313">
    <property type="entry name" value="Bact_iron-sidero_bind"/>
</dbReference>
<dbReference type="EMBL" id="CP067420">
    <property type="protein sequence ID" value="QQP91245.1"/>
    <property type="molecule type" value="Genomic_DNA"/>
</dbReference>
<comment type="subcellular location">
    <subcellularLocation>
        <location evidence="1">Cell envelope</location>
    </subcellularLocation>
</comment>
<comment type="similarity">
    <text evidence="2">Belongs to the bacterial solute-binding protein 8 family.</text>
</comment>
<dbReference type="CDD" id="cd01140">
    <property type="entry name" value="FatB"/>
    <property type="match status" value="1"/>
</dbReference>
<protein>
    <submittedName>
        <fullName evidence="8">Siderophore ABC transporter substrate-binding protein</fullName>
    </submittedName>
</protein>
<evidence type="ECO:0000313" key="8">
    <source>
        <dbReference type="EMBL" id="QQP91245.1"/>
    </source>
</evidence>
<sequence>MAYRPIAPTLAGFAKILSVAAAVVALAQAVPASAQERIEITHAQGRTSVPRNPERIVVFDLASLDTLDALGVEIDGVPGGLLPEYLSKYRSDDHAKVGTLFEPDYEAVNALAPDLIVVGGRSSTKYRELARIAPTIDMTVDTGDYMGSVTRNVEQLGRIFGKETEAESKLATIRRSIEDLRATASGIGEGLLVLTTGAKMSAYGPGSRFGILHDVFAVKPAEENLQASLHGQSISSEFILAANPDWLFVIDRDAAIGSGNSSGAVLGNELVAQTKAWKQDNVVYLDAVNWYLVGGGLISLQAMVDQLSQAFAKSG</sequence>
<gene>
    <name evidence="8" type="ORF">IGS68_08575</name>
</gene>